<dbReference type="Pfam" id="PF01740">
    <property type="entry name" value="STAS"/>
    <property type="match status" value="1"/>
</dbReference>
<dbReference type="EMBL" id="JADJNC010000011">
    <property type="protein sequence ID" value="MBK7422992.1"/>
    <property type="molecule type" value="Genomic_DNA"/>
</dbReference>
<dbReference type="PROSITE" id="PS50801">
    <property type="entry name" value="STAS"/>
    <property type="match status" value="1"/>
</dbReference>
<dbReference type="SUPFAM" id="SSF52091">
    <property type="entry name" value="SpoIIaa-like"/>
    <property type="match status" value="1"/>
</dbReference>
<reference evidence="4" key="1">
    <citation type="submission" date="2020-10" db="EMBL/GenBank/DDBJ databases">
        <title>Connecting structure to function with the recovery of over 1000 high-quality activated sludge metagenome-assembled genomes encoding full-length rRNA genes using long-read sequencing.</title>
        <authorList>
            <person name="Singleton C.M."/>
            <person name="Petriglieri F."/>
            <person name="Kristensen J.M."/>
            <person name="Kirkegaard R.H."/>
            <person name="Michaelsen T.Y."/>
            <person name="Andersen M.H."/>
            <person name="Karst S.M."/>
            <person name="Dueholm M.S."/>
            <person name="Nielsen P.H."/>
            <person name="Albertsen M."/>
        </authorList>
    </citation>
    <scope>NUCLEOTIDE SEQUENCE</scope>
    <source>
        <strain evidence="4">EsbW_18-Q3-R4-48_MAXAC.044</strain>
    </source>
</reference>
<name>A0A9D7F6M4_9RHOO</name>
<dbReference type="Proteomes" id="UP000886602">
    <property type="component" value="Unassembled WGS sequence"/>
</dbReference>
<evidence type="ECO:0000256" key="2">
    <source>
        <dbReference type="RuleBase" id="RU003749"/>
    </source>
</evidence>
<dbReference type="GO" id="GO:0043856">
    <property type="term" value="F:anti-sigma factor antagonist activity"/>
    <property type="evidence" value="ECO:0007669"/>
    <property type="project" value="InterPro"/>
</dbReference>
<proteinExistence type="inferred from homology"/>
<gene>
    <name evidence="4" type="ORF">IPJ48_07800</name>
</gene>
<dbReference type="PANTHER" id="PTHR33495:SF2">
    <property type="entry name" value="ANTI-SIGMA FACTOR ANTAGONIST TM_1081-RELATED"/>
    <property type="match status" value="1"/>
</dbReference>
<dbReference type="CDD" id="cd07043">
    <property type="entry name" value="STAS_anti-anti-sigma_factors"/>
    <property type="match status" value="1"/>
</dbReference>
<organism evidence="4 5">
    <name type="scientific">Candidatus Propionivibrio dominans</name>
    <dbReference type="NCBI Taxonomy" id="2954373"/>
    <lineage>
        <taxon>Bacteria</taxon>
        <taxon>Pseudomonadati</taxon>
        <taxon>Pseudomonadota</taxon>
        <taxon>Betaproteobacteria</taxon>
        <taxon>Rhodocyclales</taxon>
        <taxon>Rhodocyclaceae</taxon>
        <taxon>Propionivibrio</taxon>
    </lineage>
</organism>
<protein>
    <recommendedName>
        <fullName evidence="2">Anti-sigma factor antagonist</fullName>
    </recommendedName>
</protein>
<dbReference type="Gene3D" id="3.30.750.24">
    <property type="entry name" value="STAS domain"/>
    <property type="match status" value="1"/>
</dbReference>
<dbReference type="PANTHER" id="PTHR33495">
    <property type="entry name" value="ANTI-SIGMA FACTOR ANTAGONIST TM_1081-RELATED-RELATED"/>
    <property type="match status" value="1"/>
</dbReference>
<comment type="similarity">
    <text evidence="1 2">Belongs to the anti-sigma-factor antagonist family.</text>
</comment>
<sequence>MELTCRDIGTVRVLSVEGRIDHARAADFQQALTPHLNDCSARGQALVLDFGAVDYVSSIGLRALMLAAKQVKVQNGRIAIAALSPVVSEVFQISRFNLVFNIYDSVEAAAVELAK</sequence>
<comment type="caution">
    <text evidence="4">The sequence shown here is derived from an EMBL/GenBank/DDBJ whole genome shotgun (WGS) entry which is preliminary data.</text>
</comment>
<feature type="domain" description="STAS" evidence="3">
    <location>
        <begin position="1"/>
        <end position="113"/>
    </location>
</feature>
<dbReference type="InterPro" id="IPR002645">
    <property type="entry name" value="STAS_dom"/>
</dbReference>
<dbReference type="InterPro" id="IPR036513">
    <property type="entry name" value="STAS_dom_sf"/>
</dbReference>
<accession>A0A9D7F6M4</accession>
<evidence type="ECO:0000259" key="3">
    <source>
        <dbReference type="PROSITE" id="PS50801"/>
    </source>
</evidence>
<evidence type="ECO:0000313" key="4">
    <source>
        <dbReference type="EMBL" id="MBK7422992.1"/>
    </source>
</evidence>
<evidence type="ECO:0000313" key="5">
    <source>
        <dbReference type="Proteomes" id="UP000886602"/>
    </source>
</evidence>
<dbReference type="AlphaFoldDB" id="A0A9D7F6M4"/>
<dbReference type="NCBIfam" id="TIGR00377">
    <property type="entry name" value="ant_ant_sig"/>
    <property type="match status" value="1"/>
</dbReference>
<dbReference type="InterPro" id="IPR003658">
    <property type="entry name" value="Anti-sigma_ant"/>
</dbReference>
<evidence type="ECO:0000256" key="1">
    <source>
        <dbReference type="ARBA" id="ARBA00009013"/>
    </source>
</evidence>